<dbReference type="GO" id="GO:0034511">
    <property type="term" value="F:U3 snoRNA binding"/>
    <property type="evidence" value="ECO:0007669"/>
    <property type="project" value="TreeGrafter"/>
</dbReference>
<dbReference type="EMBL" id="BPVZ01000045">
    <property type="protein sequence ID" value="GKV16185.1"/>
    <property type="molecule type" value="Genomic_DNA"/>
</dbReference>
<dbReference type="SMART" id="SM01362">
    <property type="entry name" value="DUF663"/>
    <property type="match status" value="1"/>
</dbReference>
<dbReference type="GO" id="GO:0005525">
    <property type="term" value="F:GTP binding"/>
    <property type="evidence" value="ECO:0007669"/>
    <property type="project" value="TreeGrafter"/>
</dbReference>
<comment type="caution">
    <text evidence="2">The sequence shown here is derived from an EMBL/GenBank/DDBJ whole genome shotgun (WGS) entry which is preliminary data.</text>
</comment>
<dbReference type="GO" id="GO:0000479">
    <property type="term" value="P:endonucleolytic cleavage of tricistronic rRNA transcript (SSU-rRNA, 5.8S rRNA, LSU-rRNA)"/>
    <property type="evidence" value="ECO:0007669"/>
    <property type="project" value="TreeGrafter"/>
</dbReference>
<dbReference type="InterPro" id="IPR007034">
    <property type="entry name" value="BMS1_TSR1_C"/>
</dbReference>
<name>A0AAV5JZR6_9ROSI</name>
<dbReference type="GO" id="GO:0000462">
    <property type="term" value="P:maturation of SSU-rRNA from tricistronic rRNA transcript (SSU-rRNA, 5.8S rRNA, LSU-rRNA)"/>
    <property type="evidence" value="ECO:0007669"/>
    <property type="project" value="TreeGrafter"/>
</dbReference>
<dbReference type="GO" id="GO:0030688">
    <property type="term" value="C:preribosome, small subunit precursor"/>
    <property type="evidence" value="ECO:0007669"/>
    <property type="project" value="TreeGrafter"/>
</dbReference>
<dbReference type="AlphaFoldDB" id="A0AAV5JZR6"/>
<evidence type="ECO:0000313" key="2">
    <source>
        <dbReference type="EMBL" id="GKV16185.1"/>
    </source>
</evidence>
<dbReference type="GO" id="GO:0003924">
    <property type="term" value="F:GTPase activity"/>
    <property type="evidence" value="ECO:0007669"/>
    <property type="project" value="TreeGrafter"/>
</dbReference>
<dbReference type="PANTHER" id="PTHR12858">
    <property type="entry name" value="RIBOSOME BIOGENESIS PROTEIN"/>
    <property type="match status" value="1"/>
</dbReference>
<dbReference type="PANTHER" id="PTHR12858:SF1">
    <property type="entry name" value="PRE-RRNA-PROCESSING PROTEIN TSR1 HOMOLOG"/>
    <property type="match status" value="1"/>
</dbReference>
<keyword evidence="3" id="KW-1185">Reference proteome</keyword>
<evidence type="ECO:0000313" key="3">
    <source>
        <dbReference type="Proteomes" id="UP001054252"/>
    </source>
</evidence>
<proteinExistence type="predicted"/>
<reference evidence="2 3" key="1">
    <citation type="journal article" date="2021" name="Commun. Biol.">
        <title>The genome of Shorea leprosula (Dipterocarpaceae) highlights the ecological relevance of drought in aseasonal tropical rainforests.</title>
        <authorList>
            <person name="Ng K.K.S."/>
            <person name="Kobayashi M.J."/>
            <person name="Fawcett J.A."/>
            <person name="Hatakeyama M."/>
            <person name="Paape T."/>
            <person name="Ng C.H."/>
            <person name="Ang C.C."/>
            <person name="Tnah L.H."/>
            <person name="Lee C.T."/>
            <person name="Nishiyama T."/>
            <person name="Sese J."/>
            <person name="O'Brien M.J."/>
            <person name="Copetti D."/>
            <person name="Mohd Noor M.I."/>
            <person name="Ong R.C."/>
            <person name="Putra M."/>
            <person name="Sireger I.Z."/>
            <person name="Indrioko S."/>
            <person name="Kosugi Y."/>
            <person name="Izuno A."/>
            <person name="Isagi Y."/>
            <person name="Lee S.L."/>
            <person name="Shimizu K.K."/>
        </authorList>
    </citation>
    <scope>NUCLEOTIDE SEQUENCE [LARGE SCALE GENOMIC DNA]</scope>
    <source>
        <strain evidence="2">214</strain>
    </source>
</reference>
<dbReference type="Proteomes" id="UP001054252">
    <property type="component" value="Unassembled WGS sequence"/>
</dbReference>
<dbReference type="InterPro" id="IPR039761">
    <property type="entry name" value="Bms1/Tsr1"/>
</dbReference>
<feature type="domain" description="Ribosome biogenesis protein BMS1/TSR1 C-terminal" evidence="1">
    <location>
        <begin position="1"/>
        <end position="185"/>
    </location>
</feature>
<sequence length="198" mass="22617">MAPLNISIKKHDTYSAPIKSKEELIFHVGFRQFLARPVFSTDNINSDKHKTERFLHTGRFSMASIYAPISFPSLPLIALKSSGEATVPVVAAVRSLKNINPNRIILKKIILTGYPQRVSKLKASVRYMFHKPEDVRWFKPVEVWTKYGHCGRIKEPIGTHGVMKCVFNGVLQRHDTVCLSQYNRANPQWPEHRLPLDA</sequence>
<protein>
    <recommendedName>
        <fullName evidence="1">Ribosome biogenesis protein BMS1/TSR1 C-terminal domain-containing protein</fullName>
    </recommendedName>
</protein>
<gene>
    <name evidence="2" type="ORF">SLEP1_g26866</name>
</gene>
<accession>A0AAV5JZR6</accession>
<dbReference type="Pfam" id="PF04950">
    <property type="entry name" value="RIBIOP_C"/>
    <property type="match status" value="1"/>
</dbReference>
<evidence type="ECO:0000259" key="1">
    <source>
        <dbReference type="SMART" id="SM01362"/>
    </source>
</evidence>
<organism evidence="2 3">
    <name type="scientific">Rubroshorea leprosula</name>
    <dbReference type="NCBI Taxonomy" id="152421"/>
    <lineage>
        <taxon>Eukaryota</taxon>
        <taxon>Viridiplantae</taxon>
        <taxon>Streptophyta</taxon>
        <taxon>Embryophyta</taxon>
        <taxon>Tracheophyta</taxon>
        <taxon>Spermatophyta</taxon>
        <taxon>Magnoliopsida</taxon>
        <taxon>eudicotyledons</taxon>
        <taxon>Gunneridae</taxon>
        <taxon>Pentapetalae</taxon>
        <taxon>rosids</taxon>
        <taxon>malvids</taxon>
        <taxon>Malvales</taxon>
        <taxon>Dipterocarpaceae</taxon>
        <taxon>Rubroshorea</taxon>
    </lineage>
</organism>